<sequence>MTSFSARVADRGFRLLMKREPASPDELVMRLRRIAAMARLPGGLPSGVTARKTTIGNEPAVPPGVPAVRVSPSQPTATVLYLHGGAFISGRFPTYAELCGQLAKRLNARVFWIDYRLAPEAAYPAALDDAHHAYRALAEDYPDEPLALIGDSAGGNLTLATLLRLRDAQAASPDSSPRMPACAVSISPGADAVGDTPSRQANAASDAMLTPRMIKMATDLYLAGHDPRDPYVSPIYGDFRGLPPLMLTVSESEALRDDAYRVAHRARQAGVAVTLRARWNMPHVWPVFHSMLPEARQDVTEIVGFMRRHLSAPVACTRAVARTKLRLAHSG</sequence>
<dbReference type="GO" id="GO:0016787">
    <property type="term" value="F:hydrolase activity"/>
    <property type="evidence" value="ECO:0007669"/>
    <property type="project" value="UniProtKB-KW"/>
</dbReference>
<dbReference type="InterPro" id="IPR013094">
    <property type="entry name" value="AB_hydrolase_3"/>
</dbReference>
<dbReference type="AlphaFoldDB" id="A0A9Q3UPM0"/>
<dbReference type="InterPro" id="IPR029058">
    <property type="entry name" value="AB_hydrolase_fold"/>
</dbReference>
<comment type="caution">
    <text evidence="3">The sequence shown here is derived from an EMBL/GenBank/DDBJ whole genome shotgun (WGS) entry which is preliminary data.</text>
</comment>
<gene>
    <name evidence="3" type="ORF">LL252_16035</name>
</gene>
<dbReference type="InterPro" id="IPR050300">
    <property type="entry name" value="GDXG_lipolytic_enzyme"/>
</dbReference>
<protein>
    <submittedName>
        <fullName evidence="3">Alpha/beta hydrolase</fullName>
    </submittedName>
</protein>
<dbReference type="EMBL" id="JAJGNA010000028">
    <property type="protein sequence ID" value="MCC4310085.1"/>
    <property type="molecule type" value="Genomic_DNA"/>
</dbReference>
<organism evidence="3 4">
    <name type="scientific">Alloalcanivorax marinus</name>
    <dbReference type="NCBI Taxonomy" id="1177169"/>
    <lineage>
        <taxon>Bacteria</taxon>
        <taxon>Pseudomonadati</taxon>
        <taxon>Pseudomonadota</taxon>
        <taxon>Gammaproteobacteria</taxon>
        <taxon>Oceanospirillales</taxon>
        <taxon>Alcanivoracaceae</taxon>
        <taxon>Alloalcanivorax</taxon>
    </lineage>
</organism>
<dbReference type="RefSeq" id="WP_228234744.1">
    <property type="nucleotide sequence ID" value="NZ_ARXL01000013.1"/>
</dbReference>
<accession>A0A9Q3UPM0</accession>
<dbReference type="PANTHER" id="PTHR48081">
    <property type="entry name" value="AB HYDROLASE SUPERFAMILY PROTEIN C4A8.06C"/>
    <property type="match status" value="1"/>
</dbReference>
<dbReference type="GeneID" id="99767760"/>
<keyword evidence="4" id="KW-1185">Reference proteome</keyword>
<proteinExistence type="predicted"/>
<keyword evidence="1 3" id="KW-0378">Hydrolase</keyword>
<feature type="domain" description="Alpha/beta hydrolase fold-3" evidence="2">
    <location>
        <begin position="79"/>
        <end position="285"/>
    </location>
</feature>
<dbReference type="Pfam" id="PF07859">
    <property type="entry name" value="Abhydrolase_3"/>
    <property type="match status" value="1"/>
</dbReference>
<name>A0A9Q3UPM0_9GAMM</name>
<dbReference type="Proteomes" id="UP001108027">
    <property type="component" value="Unassembled WGS sequence"/>
</dbReference>
<evidence type="ECO:0000313" key="4">
    <source>
        <dbReference type="Proteomes" id="UP001108027"/>
    </source>
</evidence>
<dbReference type="PANTHER" id="PTHR48081:SF8">
    <property type="entry name" value="ALPHA_BETA HYDROLASE FOLD-3 DOMAIN-CONTAINING PROTEIN-RELATED"/>
    <property type="match status" value="1"/>
</dbReference>
<reference evidence="3" key="1">
    <citation type="submission" date="2021-10" db="EMBL/GenBank/DDBJ databases">
        <title>The diversity and Nitrogen Metabolism of Culturable Nitrate-Utilizing Bacteria Within the Oxygen Minimum Zone of the Changjiang (Yangtze River)Estuary.</title>
        <authorList>
            <person name="Zhang D."/>
            <person name="Zheng J."/>
            <person name="Liu S."/>
            <person name="He W."/>
        </authorList>
    </citation>
    <scope>NUCLEOTIDE SEQUENCE</scope>
    <source>
        <strain evidence="3">FXH-223</strain>
    </source>
</reference>
<evidence type="ECO:0000256" key="1">
    <source>
        <dbReference type="ARBA" id="ARBA00022801"/>
    </source>
</evidence>
<evidence type="ECO:0000259" key="2">
    <source>
        <dbReference type="Pfam" id="PF07859"/>
    </source>
</evidence>
<evidence type="ECO:0000313" key="3">
    <source>
        <dbReference type="EMBL" id="MCC4310085.1"/>
    </source>
</evidence>
<dbReference type="Gene3D" id="3.40.50.1820">
    <property type="entry name" value="alpha/beta hydrolase"/>
    <property type="match status" value="1"/>
</dbReference>
<dbReference type="SUPFAM" id="SSF53474">
    <property type="entry name" value="alpha/beta-Hydrolases"/>
    <property type="match status" value="1"/>
</dbReference>